<dbReference type="InterPro" id="IPR024402">
    <property type="entry name" value="DUF2726"/>
</dbReference>
<keyword evidence="2" id="KW-0547">Nucleotide-binding</keyword>
<feature type="coiled-coil region" evidence="6">
    <location>
        <begin position="299"/>
        <end position="333"/>
    </location>
</feature>
<dbReference type="InterPro" id="IPR047187">
    <property type="entry name" value="SF1_C_Upf1"/>
</dbReference>
<accession>A0A514LH23</accession>
<dbReference type="Gene3D" id="3.40.50.300">
    <property type="entry name" value="P-loop containing nucleotide triphosphate hydrolases"/>
    <property type="match status" value="3"/>
</dbReference>
<dbReference type="Pfam" id="PF10881">
    <property type="entry name" value="DUF2726"/>
    <property type="match status" value="1"/>
</dbReference>
<reference evidence="11" key="1">
    <citation type="submission" date="2019-01" db="EMBL/GenBank/DDBJ databases">
        <title>Genomic analysis of Salicibibacter sp. NKC3-5.</title>
        <authorList>
            <person name="Oh Y.J."/>
        </authorList>
    </citation>
    <scope>NUCLEOTIDE SEQUENCE [LARGE SCALE GENOMIC DNA]</scope>
    <source>
        <strain evidence="11">NKC3-5</strain>
    </source>
</reference>
<evidence type="ECO:0000256" key="5">
    <source>
        <dbReference type="ARBA" id="ARBA00022840"/>
    </source>
</evidence>
<dbReference type="GO" id="GO:0016787">
    <property type="term" value="F:hydrolase activity"/>
    <property type="evidence" value="ECO:0007669"/>
    <property type="project" value="UniProtKB-KW"/>
</dbReference>
<keyword evidence="6" id="KW-0175">Coiled coil</keyword>
<keyword evidence="11" id="KW-1185">Reference proteome</keyword>
<feature type="domain" description="DNA2/NAM7 helicase helicase" evidence="8">
    <location>
        <begin position="180"/>
        <end position="528"/>
    </location>
</feature>
<keyword evidence="4" id="KW-0347">Helicase</keyword>
<dbReference type="GO" id="GO:0005524">
    <property type="term" value="F:ATP binding"/>
    <property type="evidence" value="ECO:0007669"/>
    <property type="project" value="UniProtKB-KW"/>
</dbReference>
<comment type="similarity">
    <text evidence="1">Belongs to the DNA2/NAM7 helicase family.</text>
</comment>
<dbReference type="Gene3D" id="3.40.960.10">
    <property type="entry name" value="VSR Endonuclease"/>
    <property type="match status" value="1"/>
</dbReference>
<dbReference type="GO" id="GO:0043139">
    <property type="term" value="F:5'-3' DNA helicase activity"/>
    <property type="evidence" value="ECO:0007669"/>
    <property type="project" value="TreeGrafter"/>
</dbReference>
<dbReference type="SUPFAM" id="SSF52540">
    <property type="entry name" value="P-loop containing nucleoside triphosphate hydrolases"/>
    <property type="match status" value="1"/>
</dbReference>
<dbReference type="KEGG" id="sale:EPH95_08050"/>
<evidence type="ECO:0000256" key="2">
    <source>
        <dbReference type="ARBA" id="ARBA00022741"/>
    </source>
</evidence>
<dbReference type="Proteomes" id="UP000319756">
    <property type="component" value="Chromosome"/>
</dbReference>
<protein>
    <submittedName>
        <fullName evidence="10">DUF2726 domain-containing protein</fullName>
    </submittedName>
</protein>
<organism evidence="10 11">
    <name type="scientific">Salicibibacter halophilus</name>
    <dbReference type="NCBI Taxonomy" id="2502791"/>
    <lineage>
        <taxon>Bacteria</taxon>
        <taxon>Bacillati</taxon>
        <taxon>Bacillota</taxon>
        <taxon>Bacilli</taxon>
        <taxon>Bacillales</taxon>
        <taxon>Bacillaceae</taxon>
        <taxon>Salicibibacter</taxon>
    </lineage>
</organism>
<name>A0A514LH23_9BACI</name>
<proteinExistence type="inferred from homology"/>
<feature type="domain" description="DUF2726" evidence="7">
    <location>
        <begin position="789"/>
        <end position="909"/>
    </location>
</feature>
<dbReference type="InterPro" id="IPR041677">
    <property type="entry name" value="DNA2/NAM7_AAA_11"/>
</dbReference>
<dbReference type="Pfam" id="PF13086">
    <property type="entry name" value="AAA_11"/>
    <property type="match status" value="1"/>
</dbReference>
<evidence type="ECO:0000256" key="3">
    <source>
        <dbReference type="ARBA" id="ARBA00022801"/>
    </source>
</evidence>
<evidence type="ECO:0000313" key="10">
    <source>
        <dbReference type="EMBL" id="QDI91142.1"/>
    </source>
</evidence>
<dbReference type="CDD" id="cd18808">
    <property type="entry name" value="SF1_C_Upf1"/>
    <property type="match status" value="1"/>
</dbReference>
<evidence type="ECO:0000256" key="1">
    <source>
        <dbReference type="ARBA" id="ARBA00007913"/>
    </source>
</evidence>
<dbReference type="RefSeq" id="WP_142088946.1">
    <property type="nucleotide sequence ID" value="NZ_CP035485.1"/>
</dbReference>
<evidence type="ECO:0000313" key="11">
    <source>
        <dbReference type="Proteomes" id="UP000319756"/>
    </source>
</evidence>
<gene>
    <name evidence="10" type="ORF">EPH95_08050</name>
</gene>
<dbReference type="Pfam" id="PF13087">
    <property type="entry name" value="AAA_12"/>
    <property type="match status" value="1"/>
</dbReference>
<evidence type="ECO:0000259" key="8">
    <source>
        <dbReference type="Pfam" id="PF13086"/>
    </source>
</evidence>
<dbReference type="OrthoDB" id="9757917at2"/>
<keyword evidence="3" id="KW-0378">Hydrolase</keyword>
<feature type="domain" description="DNA2/NAM7 helicase-like C-terminal" evidence="9">
    <location>
        <begin position="548"/>
        <end position="727"/>
    </location>
</feature>
<dbReference type="EMBL" id="CP035485">
    <property type="protein sequence ID" value="QDI91142.1"/>
    <property type="molecule type" value="Genomic_DNA"/>
</dbReference>
<sequence>MTDSFRLLQKGEEKTSFPSFWDWEMKVQKGKVVVIVYFSSGKKFQTSLSESEITPVRDVKLSNGQRAFMEDSYEPYVDAARIYGEKYVLVSVTNERVPRVCELKDFSIENIPQEEKVKDLLAYYKRVAGLKDAEAKPGMPRLLDEVKKMMVREQSALFAYLTKNNRVANKRQSLVYPFRSNLSQMNALEKAFSSQISVIQGPPGTGKTQTILNIISNITLKRQTAAVISNSNEAVNNVAEKMNASSFSFLLAHLGKKENKKAFFSNLPEPPEEVDAWPHSLEDDLEEAVHEEAQQLKKLFSLQNHQARLAEQLREIETEAQHYRKHLEETEQEKNMPKQLPFYSFTQRKILELTAEQTLEDHHRLPFFKKLKTIIYYGIYDKEWLNNNKKREKTRSSLQLRFYEKKETELKMRLGEIDNQLEAADFENRTRNITHRSLAYFKSKLAKRYRGRKTDFQLNSYKNNFKAFSEQFPIILSTAYSLQNSLPPGELLDYVIIDEASQLELIPGLIAFSCAKNVIVVGDQNQLPHIPVKTMKSGEIEPCYDYVQNSLLDSVIKVYDHELPLTVLKEHYRCDPSIIDFCNKQYYNHELIPMSTETDDRSLILYKTTPGDHMKGNGSKYNQRELDTLVEKKAKEKAIPEEFKDIGFITAYRKQAEKAEKLVENIEGVSVDSETVHKFQGKECDGIIFSTVLDKKGTDGEFHFVDNPNLINVAVSRAKKRFVLVTDDIVFSQRNEEIAALIRYIHYYKEKSMVKQSPVVSVFDTFYDEFAPILLKRKEKLKNKRFEYESEQLIAELLEEIFEGREFQKFKYQHQYRLRDFLSNKLSLTNREQEYVDQAAHIDLLIFYKVGKDPVAAIEVDGSHHDYDAETMERDRLKEHILEKAGIPLMRLRTDGSGEEEKIKAMLRKL</sequence>
<dbReference type="CDD" id="cd17934">
    <property type="entry name" value="DEXXQc_Upf1-like"/>
    <property type="match status" value="1"/>
</dbReference>
<dbReference type="AlphaFoldDB" id="A0A514LH23"/>
<dbReference type="PANTHER" id="PTHR43788">
    <property type="entry name" value="DNA2/NAM7 HELICASE FAMILY MEMBER"/>
    <property type="match status" value="1"/>
</dbReference>
<evidence type="ECO:0000259" key="7">
    <source>
        <dbReference type="Pfam" id="PF10881"/>
    </source>
</evidence>
<evidence type="ECO:0000256" key="4">
    <source>
        <dbReference type="ARBA" id="ARBA00022806"/>
    </source>
</evidence>
<keyword evidence="5" id="KW-0067">ATP-binding</keyword>
<evidence type="ECO:0000259" key="9">
    <source>
        <dbReference type="Pfam" id="PF13087"/>
    </source>
</evidence>
<dbReference type="InterPro" id="IPR050534">
    <property type="entry name" value="Coronavir_polyprotein_1ab"/>
</dbReference>
<dbReference type="InterPro" id="IPR041679">
    <property type="entry name" value="DNA2/NAM7-like_C"/>
</dbReference>
<evidence type="ECO:0000256" key="6">
    <source>
        <dbReference type="SAM" id="Coils"/>
    </source>
</evidence>
<dbReference type="InterPro" id="IPR027417">
    <property type="entry name" value="P-loop_NTPase"/>
</dbReference>
<dbReference type="PANTHER" id="PTHR43788:SF8">
    <property type="entry name" value="DNA-BINDING PROTEIN SMUBP-2"/>
    <property type="match status" value="1"/>
</dbReference>